<gene>
    <name evidence="2" type="ORF">A1OK_17725</name>
</gene>
<evidence type="ECO:0000313" key="3">
    <source>
        <dbReference type="Proteomes" id="UP000095039"/>
    </source>
</evidence>
<evidence type="ECO:0000313" key="2">
    <source>
        <dbReference type="EMBL" id="OEE57463.1"/>
    </source>
</evidence>
<dbReference type="RefSeq" id="WP_029486159.1">
    <property type="nucleotide sequence ID" value="NZ_AJWN02000109.1"/>
</dbReference>
<dbReference type="SUPFAM" id="SSF141072">
    <property type="entry name" value="CalX-like"/>
    <property type="match status" value="1"/>
</dbReference>
<evidence type="ECO:0008006" key="4">
    <source>
        <dbReference type="Google" id="ProtNLM"/>
    </source>
</evidence>
<dbReference type="InterPro" id="IPR038081">
    <property type="entry name" value="CalX-like_sf"/>
</dbReference>
<dbReference type="AlphaFoldDB" id="A0A1E5BW19"/>
<dbReference type="SUPFAM" id="SSF63825">
    <property type="entry name" value="YWTD domain"/>
    <property type="match status" value="1"/>
</dbReference>
<feature type="signal peptide" evidence="1">
    <location>
        <begin position="1"/>
        <end position="23"/>
    </location>
</feature>
<dbReference type="Gene3D" id="2.60.40.2030">
    <property type="match status" value="1"/>
</dbReference>
<sequence length="558" mass="60814">MIKKTLLSTAVLAGILTSAQAMANCAGNVYSMNAGRGHVGLLLDVQEAKEMPAMYTDASEREEYHSRAQFSSPSMSYDRITDRLYYISAPQPTSYHVQGPDADVSTEEFKNLDLHAKTVAAYQLSYMDPATGEHVAGPTVKKQILRMAFDPDSGELFASDAQTIFKVDPVTGDITQLGNFENSLKFGGFTNWGDFVFQDGELLFVTNGRTFTVDTSTGAQTLKGFHFIDFVAAATLDQNGQMLVAAKNQNVSGNVNSNILYRIKPSTGEKKRVGLFPSRISAMATVTSEDHTCYEKTVFPSDLKPEVTGITLASNSVSEGSTAYFTVGFDKATGDANTKVRVALKNGSAVLNSDYRNTVTLLFSDNTTGSATISSTLTEIALPQGVTSVRIAVPTVNDSTHENSEYFTLQAWVNDDKSDVNSANVTIIDNDPDVHTLLTQAAQNSGVAWHGSRGGNLFTKDQWIRGVHANVSGTIPAGTTLEFYKTGGHLRSISISNGGQYYEQHANHERYYNSGDIAWARLRGSNGQYYNIKTGHRAQLHWNKNVDCSNGCWSRIYN</sequence>
<dbReference type="EMBL" id="AJWN02000109">
    <property type="protein sequence ID" value="OEE57463.1"/>
    <property type="molecule type" value="Genomic_DNA"/>
</dbReference>
<evidence type="ECO:0000256" key="1">
    <source>
        <dbReference type="SAM" id="SignalP"/>
    </source>
</evidence>
<keyword evidence="3" id="KW-1185">Reference proteome</keyword>
<reference evidence="2 3" key="1">
    <citation type="journal article" date="2012" name="Science">
        <title>Ecological populations of bacteria act as socially cohesive units of antibiotic production and resistance.</title>
        <authorList>
            <person name="Cordero O.X."/>
            <person name="Wildschutte H."/>
            <person name="Kirkup B."/>
            <person name="Proehl S."/>
            <person name="Ngo L."/>
            <person name="Hussain F."/>
            <person name="Le Roux F."/>
            <person name="Mincer T."/>
            <person name="Polz M.F."/>
        </authorList>
    </citation>
    <scope>NUCLEOTIDE SEQUENCE [LARGE SCALE GENOMIC DNA]</scope>
    <source>
        <strain evidence="2 3">FF-454</strain>
    </source>
</reference>
<name>A0A1E5BW19_9GAMM</name>
<dbReference type="Proteomes" id="UP000095039">
    <property type="component" value="Unassembled WGS sequence"/>
</dbReference>
<protein>
    <recommendedName>
        <fullName evidence="4">Calx-beta domain-containing protein</fullName>
    </recommendedName>
</protein>
<feature type="chain" id="PRO_5009172078" description="Calx-beta domain-containing protein" evidence="1">
    <location>
        <begin position="24"/>
        <end position="558"/>
    </location>
</feature>
<comment type="caution">
    <text evidence="2">The sequence shown here is derived from an EMBL/GenBank/DDBJ whole genome shotgun (WGS) entry which is preliminary data.</text>
</comment>
<proteinExistence type="predicted"/>
<accession>A0A1E5BW19</accession>
<organism evidence="2 3">
    <name type="scientific">Enterovibrio norvegicus FF-454</name>
    <dbReference type="NCBI Taxonomy" id="1185651"/>
    <lineage>
        <taxon>Bacteria</taxon>
        <taxon>Pseudomonadati</taxon>
        <taxon>Pseudomonadota</taxon>
        <taxon>Gammaproteobacteria</taxon>
        <taxon>Vibrionales</taxon>
        <taxon>Vibrionaceae</taxon>
        <taxon>Enterovibrio</taxon>
    </lineage>
</organism>
<keyword evidence="1" id="KW-0732">Signal</keyword>